<dbReference type="GO" id="GO:0046348">
    <property type="term" value="P:amino sugar catabolic process"/>
    <property type="evidence" value="ECO:0007669"/>
    <property type="project" value="InterPro"/>
</dbReference>
<dbReference type="InterPro" id="IPR001347">
    <property type="entry name" value="SIS_dom"/>
</dbReference>
<dbReference type="InterPro" id="IPR002731">
    <property type="entry name" value="ATPase_BadF"/>
</dbReference>
<evidence type="ECO:0000313" key="11">
    <source>
        <dbReference type="Proteomes" id="UP000019384"/>
    </source>
</evidence>
<dbReference type="EMBL" id="HG793125">
    <property type="protein sequence ID" value="CDK25099.1"/>
    <property type="molecule type" value="Genomic_DNA"/>
</dbReference>
<evidence type="ECO:0000256" key="5">
    <source>
        <dbReference type="ARBA" id="ARBA00023277"/>
    </source>
</evidence>
<dbReference type="FunFam" id="3.40.50.10490:FF:000014">
    <property type="entry name" value="N-acetylmuramic acid 6-phosphate etherase"/>
    <property type="match status" value="1"/>
</dbReference>
<dbReference type="InterPro" id="IPR046348">
    <property type="entry name" value="SIS_dom_sf"/>
</dbReference>
<proteinExistence type="inferred from homology"/>
<dbReference type="OrthoDB" id="311172at2759"/>
<dbReference type="InterPro" id="IPR005486">
    <property type="entry name" value="Glucokinase_regulatory_CS"/>
</dbReference>
<keyword evidence="4" id="KW-0456">Lyase</keyword>
<feature type="domain" description="SIS" evidence="9">
    <location>
        <begin position="55"/>
        <end position="220"/>
    </location>
</feature>
<dbReference type="PROSITE" id="PS01272">
    <property type="entry name" value="GCKR"/>
    <property type="match status" value="1"/>
</dbReference>
<dbReference type="EC" id="2.7.1.59" evidence="2"/>
<dbReference type="PANTHER" id="PTHR10088:SF4">
    <property type="entry name" value="GLUCOKINASE REGULATORY PROTEIN"/>
    <property type="match status" value="1"/>
</dbReference>
<dbReference type="CDD" id="cd05007">
    <property type="entry name" value="SIS_Etherase"/>
    <property type="match status" value="1"/>
</dbReference>
<reference evidence="10" key="1">
    <citation type="submission" date="2013-12" db="EMBL/GenBank/DDBJ databases">
        <authorList>
            <person name="Genoscope - CEA"/>
        </authorList>
    </citation>
    <scope>NUCLEOTIDE SEQUENCE</scope>
    <source>
        <strain evidence="10">CBS 1993</strain>
    </source>
</reference>
<dbReference type="Gene3D" id="3.40.50.10490">
    <property type="entry name" value="Glucose-6-phosphate isomerase like protein, domain 1"/>
    <property type="match status" value="1"/>
</dbReference>
<dbReference type="Gene3D" id="3.30.420.40">
    <property type="match status" value="2"/>
</dbReference>
<dbReference type="RefSeq" id="XP_022457112.1">
    <property type="nucleotide sequence ID" value="XM_022605666.1"/>
</dbReference>
<dbReference type="GeneID" id="34518500"/>
<dbReference type="HOGENOM" id="CLU_022562_0_0_1"/>
<evidence type="ECO:0000256" key="8">
    <source>
        <dbReference type="SAM" id="MobiDB-lite"/>
    </source>
</evidence>
<dbReference type="GO" id="GO:0016803">
    <property type="term" value="F:ether hydrolase activity"/>
    <property type="evidence" value="ECO:0007669"/>
    <property type="project" value="TreeGrafter"/>
</dbReference>
<evidence type="ECO:0000256" key="3">
    <source>
        <dbReference type="ARBA" id="ARBA00014974"/>
    </source>
</evidence>
<evidence type="ECO:0000256" key="7">
    <source>
        <dbReference type="PROSITE-ProRule" id="PRU00235"/>
    </source>
</evidence>
<dbReference type="NCBIfam" id="TIGR00274">
    <property type="entry name" value="N-acetylmuramic acid 6-phosphate etherase"/>
    <property type="match status" value="1"/>
</dbReference>
<protein>
    <recommendedName>
        <fullName evidence="3">N-acetyl-D-glucosamine kinase</fullName>
        <ecNumber evidence="2">2.7.1.59</ecNumber>
    </recommendedName>
    <alternativeName>
        <fullName evidence="6">GlcNAc kinase</fullName>
    </alternativeName>
</protein>
<gene>
    <name evidence="10" type="ORF">KUCA_T00001066001</name>
</gene>
<reference evidence="10" key="2">
    <citation type="submission" date="2014-02" db="EMBL/GenBank/DDBJ databases">
        <title>Complete DNA sequence of /Kuraishia capsulata/ illustrates novel genomic features among budding yeasts (/Saccharomycotina/).</title>
        <authorList>
            <person name="Morales L."/>
            <person name="Noel B."/>
            <person name="Porcel B."/>
            <person name="Marcet-Houben M."/>
            <person name="Hullo M-F."/>
            <person name="Sacerdot C."/>
            <person name="Tekaia F."/>
            <person name="Leh-Louis V."/>
            <person name="Despons L."/>
            <person name="Khanna V."/>
            <person name="Aury J-M."/>
            <person name="Barbe V."/>
            <person name="Couloux A."/>
            <person name="Labadie K."/>
            <person name="Pelletier E."/>
            <person name="Souciet J-L."/>
            <person name="Boekhout T."/>
            <person name="Gabaldon T."/>
            <person name="Wincker P."/>
            <person name="Dujon B."/>
        </authorList>
    </citation>
    <scope>NUCLEOTIDE SEQUENCE</scope>
    <source>
        <strain evidence="10">CBS 1993</strain>
    </source>
</reference>
<dbReference type="GO" id="GO:0016835">
    <property type="term" value="F:carbon-oxygen lyase activity"/>
    <property type="evidence" value="ECO:0007669"/>
    <property type="project" value="InterPro"/>
</dbReference>
<dbReference type="PROSITE" id="PS51464">
    <property type="entry name" value="SIS"/>
    <property type="match status" value="1"/>
</dbReference>
<evidence type="ECO:0000256" key="4">
    <source>
        <dbReference type="ARBA" id="ARBA00023239"/>
    </source>
</evidence>
<dbReference type="InterPro" id="IPR040190">
    <property type="entry name" value="MURQ/GCKR"/>
</dbReference>
<evidence type="ECO:0000256" key="6">
    <source>
        <dbReference type="ARBA" id="ARBA00031123"/>
    </source>
</evidence>
<dbReference type="SUPFAM" id="SSF53067">
    <property type="entry name" value="Actin-like ATPase domain"/>
    <property type="match status" value="2"/>
</dbReference>
<dbReference type="Pfam" id="PF01869">
    <property type="entry name" value="BcrAD_BadFG"/>
    <property type="match status" value="1"/>
</dbReference>
<evidence type="ECO:0000256" key="1">
    <source>
        <dbReference type="ARBA" id="ARBA00006198"/>
    </source>
</evidence>
<dbReference type="AlphaFoldDB" id="W6MGB7"/>
<keyword evidence="5" id="KW-0119">Carbohydrate metabolism</keyword>
<keyword evidence="11" id="KW-1185">Reference proteome</keyword>
<dbReference type="InterPro" id="IPR005488">
    <property type="entry name" value="Etherase_MurQ"/>
</dbReference>
<sequence length="680" mass="71519">MNLNVLQTESINLATVGIDQFSSMEIAKAMNNEDTKVVNVVNESLPSIAATIDAVHPRVAAGGRLVYIGSGTSGRLGLLDAAEIPPTFSASPDQFVAILSGGDQAIRIAQEGAEDDEELAIADLKNINLTATDTVIGIASSGRTPYVISGLLFAKSIGAVTVGITCVRPSEFATRDCCDHLIEVVTGPEVITGSTRLKAGTATKMVLNMLSTGIMVKLGKTYNNLMVDVKPTNLKLEERARRIFKRISGAEFYYVTEKGEKSLVRVDDSKVVADKIDSLLALSGKSLKLAIVVGKTGLSVEESRALLEEHQGKLRLALEATDKYSSENSDSAESSISAQRSGSSSSEESLVMDALDEEFYLAVDGGGSKTEAVITTSTGLQYTGYSGASNLATASPSGSLKIVSEAVGNAIKELNRSLTTPVEDLLFSKVWLGLAGVSSSSPEIVSEAKRLFDEKFGTDVKLTGDSYLLSGALTSSNCKETSCITLIAGTGSGAMSFRTSKNEVVNIGKSGGWGPLLGDKGSGFDIAVKAIQNTLSVLDKINITKASADSLSPLDLKIIGELADGKPQQLLGNVIKLLNTSSDKARIASIAKYVFEEYTNNASAAAILDTAAQELAQYVYPLVTGELRPQSSILVVTGSLLMRSDYRSLVLEKLSGNGVVFSRVETVGDVAAFAGKSLVI</sequence>
<evidence type="ECO:0000259" key="9">
    <source>
        <dbReference type="PROSITE" id="PS51464"/>
    </source>
</evidence>
<name>W6MGB7_9ASCO</name>
<dbReference type="Proteomes" id="UP000019384">
    <property type="component" value="Unassembled WGS sequence"/>
</dbReference>
<accession>W6MGB7</accession>
<dbReference type="Pfam" id="PF22645">
    <property type="entry name" value="GKRP_SIS_N"/>
    <property type="match status" value="1"/>
</dbReference>
<comment type="similarity">
    <text evidence="1">Belongs to the eukaryotic-type N-acetylglucosamine kinase family.</text>
</comment>
<feature type="repeat" description="RCC1" evidence="7">
    <location>
        <begin position="63"/>
        <end position="111"/>
    </location>
</feature>
<dbReference type="HAMAP" id="MF_00068">
    <property type="entry name" value="MurQ"/>
    <property type="match status" value="1"/>
</dbReference>
<dbReference type="PROSITE" id="PS50012">
    <property type="entry name" value="RCC1_3"/>
    <property type="match status" value="1"/>
</dbReference>
<dbReference type="STRING" id="1382522.W6MGB7"/>
<dbReference type="NCBIfam" id="NF003915">
    <property type="entry name" value="PRK05441.1"/>
    <property type="match status" value="1"/>
</dbReference>
<organism evidence="10 11">
    <name type="scientific">Kuraishia capsulata CBS 1993</name>
    <dbReference type="NCBI Taxonomy" id="1382522"/>
    <lineage>
        <taxon>Eukaryota</taxon>
        <taxon>Fungi</taxon>
        <taxon>Dikarya</taxon>
        <taxon>Ascomycota</taxon>
        <taxon>Saccharomycotina</taxon>
        <taxon>Pichiomycetes</taxon>
        <taxon>Pichiales</taxon>
        <taxon>Pichiaceae</taxon>
        <taxon>Kuraishia</taxon>
    </lineage>
</organism>
<evidence type="ECO:0000256" key="2">
    <source>
        <dbReference type="ARBA" id="ARBA00012122"/>
    </source>
</evidence>
<dbReference type="NCBIfam" id="NF009222">
    <property type="entry name" value="PRK12570.1"/>
    <property type="match status" value="1"/>
</dbReference>
<feature type="compositionally biased region" description="Low complexity" evidence="8">
    <location>
        <begin position="326"/>
        <end position="347"/>
    </location>
</feature>
<dbReference type="InterPro" id="IPR000408">
    <property type="entry name" value="Reg_chr_condens"/>
</dbReference>
<dbReference type="GO" id="GO:0045127">
    <property type="term" value="F:N-acetylglucosamine kinase activity"/>
    <property type="evidence" value="ECO:0007669"/>
    <property type="project" value="UniProtKB-EC"/>
</dbReference>
<dbReference type="GO" id="GO:0009254">
    <property type="term" value="P:peptidoglycan turnover"/>
    <property type="evidence" value="ECO:0007669"/>
    <property type="project" value="TreeGrafter"/>
</dbReference>
<dbReference type="Gene3D" id="1.10.8.1080">
    <property type="match status" value="1"/>
</dbReference>
<dbReference type="SUPFAM" id="SSF53697">
    <property type="entry name" value="SIS domain"/>
    <property type="match status" value="1"/>
</dbReference>
<dbReference type="GO" id="GO:0097367">
    <property type="term" value="F:carbohydrate derivative binding"/>
    <property type="evidence" value="ECO:0007669"/>
    <property type="project" value="InterPro"/>
</dbReference>
<dbReference type="InterPro" id="IPR043129">
    <property type="entry name" value="ATPase_NBD"/>
</dbReference>
<dbReference type="PANTHER" id="PTHR10088">
    <property type="entry name" value="GLUCOKINASE REGULATORY PROTEIN"/>
    <property type="match status" value="1"/>
</dbReference>
<feature type="region of interest" description="Disordered" evidence="8">
    <location>
        <begin position="325"/>
        <end position="347"/>
    </location>
</feature>
<evidence type="ECO:0000313" key="10">
    <source>
        <dbReference type="EMBL" id="CDK25099.1"/>
    </source>
</evidence>